<dbReference type="RefSeq" id="WP_153524349.1">
    <property type="nucleotide sequence ID" value="NZ_JBEPDZ010000063.1"/>
</dbReference>
<accession>A0A646KKE6</accession>
<name>A0A646KKE6_STRJU</name>
<organism evidence="1 2">
    <name type="scientific">Streptomyces jumonjinensis</name>
    <dbReference type="NCBI Taxonomy" id="1945"/>
    <lineage>
        <taxon>Bacteria</taxon>
        <taxon>Bacillati</taxon>
        <taxon>Actinomycetota</taxon>
        <taxon>Actinomycetes</taxon>
        <taxon>Kitasatosporales</taxon>
        <taxon>Streptomycetaceae</taxon>
        <taxon>Streptomyces</taxon>
    </lineage>
</organism>
<keyword evidence="2" id="KW-1185">Reference proteome</keyword>
<sequence length="168" mass="18326">MQQAPLVDAQLHRVSVEAPSARVVEFAAHAVRMVRAGVDHRVTTPSRRHPGILRPASPGQRYVLLDNHLWGAHEHDPHLLECVARNHRGRRCSDPLEWGVTLASVVVLIGEQLTVVYHGRSYEGADRWKAQRCSGHYGSAIPDCVPRELVPCAADGTLLAAAGGLYGP</sequence>
<evidence type="ECO:0000313" key="2">
    <source>
        <dbReference type="Proteomes" id="UP000419138"/>
    </source>
</evidence>
<reference evidence="1 2" key="1">
    <citation type="submission" date="2019-05" db="EMBL/GenBank/DDBJ databases">
        <title>Comparative genomics and metabolomics analyses of clavulanic acid producing Streptomyces species provides insight into specialized metabolism and evolution of beta-lactam biosynthetic gene clusters.</title>
        <authorList>
            <person name="Moore M.A."/>
            <person name="Cruz-Morales P."/>
            <person name="Barona Gomez F."/>
            <person name="Kapil T."/>
        </authorList>
    </citation>
    <scope>NUCLEOTIDE SEQUENCE [LARGE SCALE GENOMIC DNA]</scope>
    <source>
        <strain evidence="1 2">NRRL 5741</strain>
    </source>
</reference>
<evidence type="ECO:0000313" key="1">
    <source>
        <dbReference type="EMBL" id="MQT02769.1"/>
    </source>
</evidence>
<dbReference type="OrthoDB" id="4289141at2"/>
<dbReference type="Proteomes" id="UP000419138">
    <property type="component" value="Unassembled WGS sequence"/>
</dbReference>
<dbReference type="AlphaFoldDB" id="A0A646KKE6"/>
<comment type="caution">
    <text evidence="1">The sequence shown here is derived from an EMBL/GenBank/DDBJ whole genome shotgun (WGS) entry which is preliminary data.</text>
</comment>
<protein>
    <submittedName>
        <fullName evidence="1">Uncharacterized protein</fullName>
    </submittedName>
</protein>
<dbReference type="EMBL" id="VCLA01000157">
    <property type="protein sequence ID" value="MQT02769.1"/>
    <property type="molecule type" value="Genomic_DNA"/>
</dbReference>
<proteinExistence type="predicted"/>
<gene>
    <name evidence="1" type="ORF">FF041_22010</name>
</gene>